<keyword evidence="7" id="KW-0176">Collagen</keyword>
<dbReference type="FunFam" id="2.10.25.10:FF:000010">
    <property type="entry name" value="Pro-epidermal growth factor"/>
    <property type="match status" value="1"/>
</dbReference>
<dbReference type="CDD" id="cd00054">
    <property type="entry name" value="EGF_CA"/>
    <property type="match status" value="1"/>
</dbReference>
<dbReference type="InterPro" id="IPR050751">
    <property type="entry name" value="ECM_structural_protein"/>
</dbReference>
<evidence type="ECO:0000256" key="3">
    <source>
        <dbReference type="ARBA" id="ARBA00023157"/>
    </source>
</evidence>
<accession>G5AMR5</accession>
<feature type="region of interest" description="Disordered" evidence="5">
    <location>
        <begin position="513"/>
        <end position="556"/>
    </location>
</feature>
<dbReference type="STRING" id="10181.G5AMR5"/>
<dbReference type="AlphaFoldDB" id="G5AMR5"/>
<organism evidence="7 8">
    <name type="scientific">Heterocephalus glaber</name>
    <name type="common">Naked mole rat</name>
    <dbReference type="NCBI Taxonomy" id="10181"/>
    <lineage>
        <taxon>Eukaryota</taxon>
        <taxon>Metazoa</taxon>
        <taxon>Chordata</taxon>
        <taxon>Craniata</taxon>
        <taxon>Vertebrata</taxon>
        <taxon>Euteleostomi</taxon>
        <taxon>Mammalia</taxon>
        <taxon>Eutheria</taxon>
        <taxon>Euarchontoglires</taxon>
        <taxon>Glires</taxon>
        <taxon>Rodentia</taxon>
        <taxon>Hystricomorpha</taxon>
        <taxon>Bathyergidae</taxon>
        <taxon>Heterocephalus</taxon>
    </lineage>
</organism>
<dbReference type="PROSITE" id="PS01187">
    <property type="entry name" value="EGF_CA"/>
    <property type="match status" value="1"/>
</dbReference>
<evidence type="ECO:0000259" key="6">
    <source>
        <dbReference type="PROSITE" id="PS50026"/>
    </source>
</evidence>
<dbReference type="InterPro" id="IPR049883">
    <property type="entry name" value="NOTCH1_EGF-like"/>
</dbReference>
<dbReference type="PROSITE" id="PS01186">
    <property type="entry name" value="EGF_2"/>
    <property type="match status" value="1"/>
</dbReference>
<feature type="region of interest" description="Disordered" evidence="5">
    <location>
        <begin position="396"/>
        <end position="485"/>
    </location>
</feature>
<proteinExistence type="predicted"/>
<evidence type="ECO:0000313" key="8">
    <source>
        <dbReference type="Proteomes" id="UP000006813"/>
    </source>
</evidence>
<keyword evidence="3" id="KW-1015">Disulfide bond</keyword>
<dbReference type="InterPro" id="IPR018097">
    <property type="entry name" value="EGF_Ca-bd_CS"/>
</dbReference>
<evidence type="ECO:0000256" key="5">
    <source>
        <dbReference type="SAM" id="MobiDB-lite"/>
    </source>
</evidence>
<dbReference type="EMBL" id="JH166046">
    <property type="protein sequence ID" value="EHA98329.1"/>
    <property type="molecule type" value="Genomic_DNA"/>
</dbReference>
<dbReference type="SMART" id="SM00179">
    <property type="entry name" value="EGF_CA"/>
    <property type="match status" value="2"/>
</dbReference>
<dbReference type="InterPro" id="IPR000742">
    <property type="entry name" value="EGF"/>
</dbReference>
<name>G5AMR5_HETGA</name>
<feature type="compositionally biased region" description="Low complexity" evidence="5">
    <location>
        <begin position="431"/>
        <end position="442"/>
    </location>
</feature>
<dbReference type="Gene3D" id="2.10.25.10">
    <property type="entry name" value="Laminin"/>
    <property type="match status" value="1"/>
</dbReference>
<dbReference type="InterPro" id="IPR001881">
    <property type="entry name" value="EGF-like_Ca-bd_dom"/>
</dbReference>
<dbReference type="GO" id="GO:0005581">
    <property type="term" value="C:collagen trimer"/>
    <property type="evidence" value="ECO:0007669"/>
    <property type="project" value="UniProtKB-KW"/>
</dbReference>
<feature type="region of interest" description="Disordered" evidence="5">
    <location>
        <begin position="1"/>
        <end position="78"/>
    </location>
</feature>
<keyword evidence="2" id="KW-0677">Repeat</keyword>
<dbReference type="SUPFAM" id="SSF57196">
    <property type="entry name" value="EGF/Laminin"/>
    <property type="match status" value="2"/>
</dbReference>
<dbReference type="InterPro" id="IPR000152">
    <property type="entry name" value="EGF-type_Asp/Asn_hydroxyl_site"/>
</dbReference>
<dbReference type="Proteomes" id="UP000006813">
    <property type="component" value="Unassembled WGS sequence"/>
</dbReference>
<evidence type="ECO:0000256" key="2">
    <source>
        <dbReference type="ARBA" id="ARBA00022737"/>
    </source>
</evidence>
<evidence type="ECO:0000256" key="1">
    <source>
        <dbReference type="ARBA" id="ARBA00022536"/>
    </source>
</evidence>
<dbReference type="PROSITE" id="PS00010">
    <property type="entry name" value="ASX_HYDROXYL"/>
    <property type="match status" value="1"/>
</dbReference>
<dbReference type="FunCoup" id="G5AMR5">
    <property type="interactions" value="161"/>
</dbReference>
<dbReference type="SMART" id="SM00181">
    <property type="entry name" value="EGF"/>
    <property type="match status" value="2"/>
</dbReference>
<dbReference type="PANTHER" id="PTHR24034">
    <property type="entry name" value="EGF-LIKE DOMAIN-CONTAINING PROTEIN"/>
    <property type="match status" value="1"/>
</dbReference>
<dbReference type="Pfam" id="PF01391">
    <property type="entry name" value="Collagen"/>
    <property type="match status" value="1"/>
</dbReference>
<gene>
    <name evidence="7" type="ORF">GW7_20042</name>
</gene>
<feature type="domain" description="EGF-like" evidence="6">
    <location>
        <begin position="283"/>
        <end position="324"/>
    </location>
</feature>
<dbReference type="InterPro" id="IPR008160">
    <property type="entry name" value="Collagen"/>
</dbReference>
<dbReference type="GO" id="GO:0005509">
    <property type="term" value="F:calcium ion binding"/>
    <property type="evidence" value="ECO:0007669"/>
    <property type="project" value="InterPro"/>
</dbReference>
<dbReference type="Pfam" id="PF07645">
    <property type="entry name" value="EGF_CA"/>
    <property type="match status" value="1"/>
</dbReference>
<dbReference type="PROSITE" id="PS50026">
    <property type="entry name" value="EGF_3"/>
    <property type="match status" value="1"/>
</dbReference>
<sequence>MRMGPVAQLSFAQERGQPMQRWSKRPCSPVPPAGERESGGGGREAALREGRASSGAGKKPGASLMVPPPPSSRGGAARRQLRRSLGPLLLLLALGHTWTYRVEPEDADREICSENKIATTKYPCLKPSGELTTCFSLTEKGIKNQELNNMPRVSKLTHESPDLNPAFKARALHHHGGAYRSSGGSRSWDLYYDVCAEAPCEQQCTDNFGRVLCTCYPGYRYDRERHRKREKPYCLEEPWEVLRAGCIIAVFQILAEGPSLMSTVGFEVTSVKLSVLCIGFNPDIDECATNNQTLCAHICINTVGSFHCVCREGYILTEDGKTCTRGDKYPNDTGHEEKAENMGKAGTCCATCKEFHQMKQTVLQLKQKIALLPNNAAELGKYITSNKVLASNAYLPGPPGLPGGQGPPGSPGPKGSPGFPGMPGPPGQPGPRGSMGPMGPSPDLSHIKQGRRGPVGPPGAPGRDGSKGERGAPGPRGSPGPPGSFDFLLLMLADIRNDIAELQEKVFGHRTHSSTEEFPLPQEFSSYPETVDFSSGDDYPGRTEARDLGAAGDFHP</sequence>
<feature type="compositionally biased region" description="Pro residues" evidence="5">
    <location>
        <begin position="420"/>
        <end position="429"/>
    </location>
</feature>
<dbReference type="InParanoid" id="G5AMR5"/>
<comment type="caution">
    <text evidence="4">Lacks conserved residue(s) required for the propagation of feature annotation.</text>
</comment>
<evidence type="ECO:0000256" key="4">
    <source>
        <dbReference type="PROSITE-ProRule" id="PRU00076"/>
    </source>
</evidence>
<evidence type="ECO:0000313" key="7">
    <source>
        <dbReference type="EMBL" id="EHA98329.1"/>
    </source>
</evidence>
<protein>
    <submittedName>
        <fullName evidence="7">Collagen and calcium-binding EGF domain-containing protein 1</fullName>
    </submittedName>
</protein>
<dbReference type="PANTHER" id="PTHR24034:SF76">
    <property type="entry name" value="COLLAGEN AND CALCIUM-BINDING EGF DOMAIN-CONTAINING PROTEIN 1"/>
    <property type="match status" value="1"/>
</dbReference>
<reference evidence="7 8" key="1">
    <citation type="journal article" date="2011" name="Nature">
        <title>Genome sequencing reveals insights into physiology and longevity of the naked mole rat.</title>
        <authorList>
            <person name="Kim E.B."/>
            <person name="Fang X."/>
            <person name="Fushan A.A."/>
            <person name="Huang Z."/>
            <person name="Lobanov A.V."/>
            <person name="Han L."/>
            <person name="Marino S.M."/>
            <person name="Sun X."/>
            <person name="Turanov A.A."/>
            <person name="Yang P."/>
            <person name="Yim S.H."/>
            <person name="Zhao X."/>
            <person name="Kasaikina M.V."/>
            <person name="Stoletzki N."/>
            <person name="Peng C."/>
            <person name="Polak P."/>
            <person name="Xiong Z."/>
            <person name="Kiezun A."/>
            <person name="Zhu Y."/>
            <person name="Chen Y."/>
            <person name="Kryukov G.V."/>
            <person name="Zhang Q."/>
            <person name="Peshkin L."/>
            <person name="Yang L."/>
            <person name="Bronson R.T."/>
            <person name="Buffenstein R."/>
            <person name="Wang B."/>
            <person name="Han C."/>
            <person name="Li Q."/>
            <person name="Chen L."/>
            <person name="Zhao W."/>
            <person name="Sunyaev S.R."/>
            <person name="Park T.J."/>
            <person name="Zhang G."/>
            <person name="Wang J."/>
            <person name="Gladyshev V.N."/>
        </authorList>
    </citation>
    <scope>NUCLEOTIDE SEQUENCE [LARGE SCALE GENOMIC DNA]</scope>
</reference>
<keyword evidence="1 4" id="KW-0245">EGF-like domain</keyword>